<dbReference type="Proteomes" id="UP000837801">
    <property type="component" value="Unassembled WGS sequence"/>
</dbReference>
<dbReference type="AlphaFoldDB" id="A0A9P0QPZ2"/>
<dbReference type="EMBL" id="CAKXYY010000007">
    <property type="protein sequence ID" value="CAH2352467.1"/>
    <property type="molecule type" value="Genomic_DNA"/>
</dbReference>
<name>A0A9P0QPZ2_9ASCO</name>
<proteinExistence type="predicted"/>
<evidence type="ECO:0000313" key="2">
    <source>
        <dbReference type="Proteomes" id="UP000837801"/>
    </source>
</evidence>
<comment type="caution">
    <text evidence="1">The sequence shown here is derived from an EMBL/GenBank/DDBJ whole genome shotgun (WGS) entry which is preliminary data.</text>
</comment>
<gene>
    <name evidence="1" type="ORF">CLIB1423_07S00188</name>
</gene>
<sequence length="668" mass="75928">MKSHIFAPFCMYKDVDLYNCSFDTCKNLEAAFADLAKKISEVKEKNLDTSADAEIDIFELLSSLVRSCTFNEWYDEKDALTSNVLPCLLCYHFISPSLFKRIRPKIKDGSFQRVLYEMCQSMEASDVKIGILSYYTYLDLNHHELLVLKSPFAYSLIPSLQICKDLLGNLLEVIENDTNSELDNVSLFECLQTCISSSSVRTTRELMSIMIKNDEELLGKLDGLLSRPQVSRMTELNGRCIELLLDRTILTLISNGIDLAKDGESILGKRWKANKGKDCRSFNRFSPQNPESVQNSLVFIMECVEHGPSLEIMNSKSLSLYYFLSMRNLNSELNKQKLEVYNQFNRTRCTISLNHLLINTIFNICTEVIESKKKPFEFPSVMKRHFDIFMLPPMAKANYLVETSEESLEIKMSNRNQNLRHISDTLLLTWNMLIEVFPEEFYTLPGLADSKSTAIKILNNTLDLFLSIIFSSSYLILNDSINIGSDAFKLIGTVILKRALSTFFNLSMSFYHSEAQAEMTLKAICLINYADKLCNASLEYIPVVEKVLSLVDLVEIFDSDLSKAKLLKFVTQYDHSYRSVKVFLSGGELIEPTSTSSTDTYTSISSDTASTKVPIKDFMIYYEDEKLEALSGDFNNQSLGSSSSSSHYAANHQAKRNELFSANRNSLH</sequence>
<reference evidence="1" key="1">
    <citation type="submission" date="2022-03" db="EMBL/GenBank/DDBJ databases">
        <authorList>
            <person name="Legras J.-L."/>
            <person name="Devillers H."/>
            <person name="Grondin C."/>
        </authorList>
    </citation>
    <scope>NUCLEOTIDE SEQUENCE</scope>
    <source>
        <strain evidence="1">CLIB 1423</strain>
    </source>
</reference>
<evidence type="ECO:0000313" key="1">
    <source>
        <dbReference type="EMBL" id="CAH2352467.1"/>
    </source>
</evidence>
<protein>
    <submittedName>
        <fullName evidence="1">Uncharacterized protein</fullName>
    </submittedName>
</protein>
<keyword evidence="2" id="KW-1185">Reference proteome</keyword>
<accession>A0A9P0QPZ2</accession>
<organism evidence="1 2">
    <name type="scientific">[Candida] railenensis</name>
    <dbReference type="NCBI Taxonomy" id="45579"/>
    <lineage>
        <taxon>Eukaryota</taxon>
        <taxon>Fungi</taxon>
        <taxon>Dikarya</taxon>
        <taxon>Ascomycota</taxon>
        <taxon>Saccharomycotina</taxon>
        <taxon>Pichiomycetes</taxon>
        <taxon>Debaryomycetaceae</taxon>
        <taxon>Kurtzmaniella</taxon>
    </lineage>
</organism>